<evidence type="ECO:0000313" key="16">
    <source>
        <dbReference type="Proteomes" id="UP000007819"/>
    </source>
</evidence>
<evidence type="ECO:0000256" key="4">
    <source>
        <dbReference type="ARBA" id="ARBA00022771"/>
    </source>
</evidence>
<keyword evidence="7" id="KW-0175">Coiled coil</keyword>
<protein>
    <recommendedName>
        <fullName evidence="14">THAP-type domain-containing protein</fullName>
    </recommendedName>
</protein>
<evidence type="ECO:0000256" key="13">
    <source>
        <dbReference type="SAM" id="MobiDB-lite"/>
    </source>
</evidence>
<keyword evidence="16" id="KW-1185">Reference proteome</keyword>
<feature type="region of interest" description="Disordered" evidence="13">
    <location>
        <begin position="747"/>
        <end position="767"/>
    </location>
</feature>
<feature type="domain" description="THAP-type" evidence="14">
    <location>
        <begin position="370"/>
        <end position="457"/>
    </location>
</feature>
<dbReference type="InterPro" id="IPR026516">
    <property type="entry name" value="THAP1/10"/>
</dbReference>
<keyword evidence="6" id="KW-0805">Transcription regulation</keyword>
<comment type="similarity">
    <text evidence="2">Belongs to the THAP1 family.</text>
</comment>
<keyword evidence="11" id="KW-0131">Cell cycle</keyword>
<organism evidence="15 16">
    <name type="scientific">Acyrthosiphon pisum</name>
    <name type="common">Pea aphid</name>
    <dbReference type="NCBI Taxonomy" id="7029"/>
    <lineage>
        <taxon>Eukaryota</taxon>
        <taxon>Metazoa</taxon>
        <taxon>Ecdysozoa</taxon>
        <taxon>Arthropoda</taxon>
        <taxon>Hexapoda</taxon>
        <taxon>Insecta</taxon>
        <taxon>Pterygota</taxon>
        <taxon>Neoptera</taxon>
        <taxon>Paraneoptera</taxon>
        <taxon>Hemiptera</taxon>
        <taxon>Sternorrhyncha</taxon>
        <taxon>Aphidomorpha</taxon>
        <taxon>Aphidoidea</taxon>
        <taxon>Aphididae</taxon>
        <taxon>Macrosiphini</taxon>
        <taxon>Acyrthosiphon</taxon>
    </lineage>
</organism>
<dbReference type="RefSeq" id="XP_029346761.1">
    <property type="nucleotide sequence ID" value="XM_029490901.1"/>
</dbReference>
<proteinExistence type="inferred from homology"/>
<comment type="subcellular location">
    <subcellularLocation>
        <location evidence="1">Nucleus</location>
        <location evidence="1">Nucleoplasm</location>
    </subcellularLocation>
</comment>
<keyword evidence="8 12" id="KW-0238">DNA-binding</keyword>
<evidence type="ECO:0000256" key="9">
    <source>
        <dbReference type="ARBA" id="ARBA00023163"/>
    </source>
</evidence>
<evidence type="ECO:0000256" key="8">
    <source>
        <dbReference type="ARBA" id="ARBA00023125"/>
    </source>
</evidence>
<dbReference type="EnsemblMetazoa" id="XM_029490901.1">
    <property type="protein sequence ID" value="XP_029346761.1"/>
    <property type="gene ID" value="LOC100165674"/>
</dbReference>
<evidence type="ECO:0000259" key="14">
    <source>
        <dbReference type="PROSITE" id="PS50950"/>
    </source>
</evidence>
<dbReference type="PROSITE" id="PS50950">
    <property type="entry name" value="ZF_THAP"/>
    <property type="match status" value="2"/>
</dbReference>
<dbReference type="GO" id="GO:0005654">
    <property type="term" value="C:nucleoplasm"/>
    <property type="evidence" value="ECO:0007669"/>
    <property type="project" value="UniProtKB-SubCell"/>
</dbReference>
<evidence type="ECO:0000256" key="6">
    <source>
        <dbReference type="ARBA" id="ARBA00023015"/>
    </source>
</evidence>
<dbReference type="InterPro" id="IPR006612">
    <property type="entry name" value="THAP_Znf"/>
</dbReference>
<evidence type="ECO:0000256" key="11">
    <source>
        <dbReference type="ARBA" id="ARBA00023306"/>
    </source>
</evidence>
<dbReference type="Proteomes" id="UP000007819">
    <property type="component" value="Chromosome A2"/>
</dbReference>
<dbReference type="AlphaFoldDB" id="A0A8R2NU82"/>
<evidence type="ECO:0000256" key="10">
    <source>
        <dbReference type="ARBA" id="ARBA00023242"/>
    </source>
</evidence>
<evidence type="ECO:0000256" key="12">
    <source>
        <dbReference type="PROSITE-ProRule" id="PRU00309"/>
    </source>
</evidence>
<dbReference type="OrthoDB" id="6616264at2759"/>
<name>A0A8R2NU82_ACYPI</name>
<evidence type="ECO:0000256" key="7">
    <source>
        <dbReference type="ARBA" id="ARBA00023054"/>
    </source>
</evidence>
<dbReference type="PANTHER" id="PTHR46600">
    <property type="entry name" value="THAP DOMAIN-CONTAINING"/>
    <property type="match status" value="1"/>
</dbReference>
<feature type="compositionally biased region" description="Low complexity" evidence="13">
    <location>
        <begin position="751"/>
        <end position="767"/>
    </location>
</feature>
<evidence type="ECO:0000256" key="2">
    <source>
        <dbReference type="ARBA" id="ARBA00006177"/>
    </source>
</evidence>
<keyword evidence="10" id="KW-0539">Nucleus</keyword>
<evidence type="ECO:0000313" key="15">
    <source>
        <dbReference type="EnsemblMetazoa" id="XP_029346761.1"/>
    </source>
</evidence>
<dbReference type="GO" id="GO:0043565">
    <property type="term" value="F:sequence-specific DNA binding"/>
    <property type="evidence" value="ECO:0007669"/>
    <property type="project" value="InterPro"/>
</dbReference>
<reference evidence="15" key="2">
    <citation type="submission" date="2022-06" db="UniProtKB">
        <authorList>
            <consortium name="EnsemblMetazoa"/>
        </authorList>
    </citation>
    <scope>IDENTIFICATION</scope>
</reference>
<dbReference type="SUPFAM" id="SSF57716">
    <property type="entry name" value="Glucocorticoid receptor-like (DNA-binding domain)"/>
    <property type="match status" value="3"/>
</dbReference>
<keyword evidence="9" id="KW-0804">Transcription</keyword>
<dbReference type="PANTHER" id="PTHR46600:SF1">
    <property type="entry name" value="THAP DOMAIN-CONTAINING PROTEIN 1"/>
    <property type="match status" value="1"/>
</dbReference>
<dbReference type="Pfam" id="PF05485">
    <property type="entry name" value="THAP"/>
    <property type="match status" value="1"/>
</dbReference>
<sequence>MTNRKNRLRPDAIPSLFLDNDIIDARNIPSTSSAVSSGIIRVNKPSPIKNIIDARNIPSTSSAVSSGIIRVNKPSPIKNIIDARNIPSTSSAVSSGIIRVNKPSPIKNVIDARNIPSTSSAVSSGIIRVNKPSPIKNVIDARNIPSTSSAVNNGFIGTNKPSCSSTNYVANINSKETPLFVYIESVTRSAKDLTGECSVPGCITNIVEDVEDISLFAPPIELVDRWSSILGLDLTINSIVCERHFKPQDILRPKLLVNDVNSQVKVLAPVSMPVPVMNAVPESRTYCSIPGCTINNVENVGDISLFTPPIELVDRWSSILGLDLTINSIVCERHFKPQDILCPKLLVNDVNSQVKVLAPFSMPIPAMDPVPESRTYCCIPGCTTNTVEEVEDISFFTPQNEEDVIEWNLSVCVELTKDSAVCEKHFRPEDIVHSNLLTNGINSKGKSLAPFAVPVTIISLEPQTVTQNCSLPGCVTNNMTERTEDICLFAPTIEQVEKWSSVLDFQLTEDSKVCERHFRPHDMLQPMVMYDGVYQKVKSLVTGSLPLPRNTELSASNATPFIQQLETNDVPVLRTCDVKFKRHKPDELLCTKTIKNNVLDKSLSTTSKMFSSKNANKEFTAVTNETHEYNTTPDLDPTLKSNTANSVDFSVVKIEPLVVDNLQTNLETEPEQLLPDLGTKLVEDDNILPLSSIDDSLSISLTKLKNISANSSLSVTLEPIANSKMTEPSVDLYSKVSPKSSMSITLLPKHNLPSTTNNSSPSVSLTPCLPSTSSSSVYNTSQQSLSQYKQKETSAFKMPVKLSSNTVEIKMPVISKCVSLAVHSDTDDSNPYIILDDDDDDDDDDTETEDFIEKDYGFIYEISKTIVLPTLHWKIKHDRSRNSTVFYEEDDLYETVKNITFDNSLLPKIQVYGMKYKYNKPVRTKNELQNLLEKIDFVAKCEGVYLSSHKKCIGYYDKITEYVTSCSACQKLLKTTESMTKTAESLEQIISERTARVLELRRNMENMENNKINFSLINSMTVCRR</sequence>
<evidence type="ECO:0000256" key="5">
    <source>
        <dbReference type="ARBA" id="ARBA00022833"/>
    </source>
</evidence>
<evidence type="ECO:0000256" key="1">
    <source>
        <dbReference type="ARBA" id="ARBA00004642"/>
    </source>
</evidence>
<dbReference type="GeneID" id="100165674"/>
<keyword evidence="4 12" id="KW-0863">Zinc-finger</keyword>
<accession>A0A8R2NU82</accession>
<reference evidence="16" key="1">
    <citation type="submission" date="2010-06" db="EMBL/GenBank/DDBJ databases">
        <authorList>
            <person name="Jiang H."/>
            <person name="Abraham K."/>
            <person name="Ali S."/>
            <person name="Alsbrooks S.L."/>
            <person name="Anim B.N."/>
            <person name="Anosike U.S."/>
            <person name="Attaway T."/>
            <person name="Bandaranaike D.P."/>
            <person name="Battles P.K."/>
            <person name="Bell S.N."/>
            <person name="Bell A.V."/>
            <person name="Beltran B."/>
            <person name="Bickham C."/>
            <person name="Bustamante Y."/>
            <person name="Caleb T."/>
            <person name="Canada A."/>
            <person name="Cardenas V."/>
            <person name="Carter K."/>
            <person name="Chacko J."/>
            <person name="Chandrabose M.N."/>
            <person name="Chavez D."/>
            <person name="Chavez A."/>
            <person name="Chen L."/>
            <person name="Chu H.-S."/>
            <person name="Claassen K.J."/>
            <person name="Cockrell R."/>
            <person name="Collins M."/>
            <person name="Cooper J.A."/>
            <person name="Cree A."/>
            <person name="Curry S.M."/>
            <person name="Da Y."/>
            <person name="Dao M.D."/>
            <person name="Das B."/>
            <person name="Davila M.-L."/>
            <person name="Davy-Carroll L."/>
            <person name="Denson S."/>
            <person name="Dinh H."/>
            <person name="Ebong V.E."/>
            <person name="Edwards J.R."/>
            <person name="Egan A."/>
            <person name="El-Daye J."/>
            <person name="Escobedo L."/>
            <person name="Fernandez S."/>
            <person name="Fernando P.R."/>
            <person name="Flagg N."/>
            <person name="Forbes L.D."/>
            <person name="Fowler R.G."/>
            <person name="Fu Q."/>
            <person name="Gabisi R.A."/>
            <person name="Ganer J."/>
            <person name="Garbino Pronczuk A."/>
            <person name="Garcia R.M."/>
            <person name="Garner T."/>
            <person name="Garrett T.E."/>
            <person name="Gonzalez D.A."/>
            <person name="Hamid H."/>
            <person name="Hawkins E.S."/>
            <person name="Hirani K."/>
            <person name="Hogues M.E."/>
            <person name="Hollins B."/>
            <person name="Hsiao C.-H."/>
            <person name="Jabil R."/>
            <person name="James M.L."/>
            <person name="Jhangiani S.N."/>
            <person name="Johnson B."/>
            <person name="Johnson Q."/>
            <person name="Joshi V."/>
            <person name="Kalu J.B."/>
            <person name="Kam C."/>
            <person name="Kashfia A."/>
            <person name="Keebler J."/>
            <person name="Kisamo H."/>
            <person name="Kovar C.L."/>
            <person name="Lago L.A."/>
            <person name="Lai C.-Y."/>
            <person name="Laidlaw J."/>
            <person name="Lara F."/>
            <person name="Le T.-K."/>
            <person name="Lee S.L."/>
            <person name="Legall F.H."/>
            <person name="Lemon S.J."/>
            <person name="Lewis L.R."/>
            <person name="Li B."/>
            <person name="Liu Y."/>
            <person name="Liu Y.-S."/>
            <person name="Lopez J."/>
            <person name="Lozado R.J."/>
            <person name="Lu J."/>
            <person name="Madu R.C."/>
            <person name="Maheshwari M."/>
            <person name="Maheshwari R."/>
            <person name="Malloy K."/>
            <person name="Martinez E."/>
            <person name="Mathew T."/>
            <person name="Mercado I.C."/>
            <person name="Mercado C."/>
            <person name="Meyer B."/>
            <person name="Montgomery K."/>
            <person name="Morgan M.B."/>
            <person name="Munidasa M."/>
            <person name="Nazareth L.V."/>
            <person name="Nelson J."/>
            <person name="Ng B.M."/>
            <person name="Nguyen N.B."/>
            <person name="Nguyen P.Q."/>
            <person name="Nguyen T."/>
            <person name="Obregon M."/>
            <person name="Okwuonu G.O."/>
            <person name="Onwere C.G."/>
            <person name="Orozco G."/>
            <person name="Parra A."/>
            <person name="Patel S."/>
            <person name="Patil S."/>
            <person name="Perez A."/>
            <person name="Perez Y."/>
            <person name="Pham C."/>
            <person name="Primus E.L."/>
            <person name="Pu L.-L."/>
            <person name="Puazo M."/>
            <person name="Qin X."/>
            <person name="Quiroz J.B."/>
            <person name="Reese J."/>
            <person name="Richards S."/>
            <person name="Rives C.M."/>
            <person name="Robberts R."/>
            <person name="Ruiz S.J."/>
            <person name="Ruiz M.J."/>
            <person name="Santibanez J."/>
            <person name="Schneider B.W."/>
            <person name="Sisson I."/>
            <person name="Smith M."/>
            <person name="Sodergren E."/>
            <person name="Song X.-Z."/>
            <person name="Song B.B."/>
            <person name="Summersgill H."/>
            <person name="Thelus R."/>
            <person name="Thornton R.D."/>
            <person name="Trejos Z.Y."/>
            <person name="Usmani K."/>
            <person name="Vattathil S."/>
            <person name="Villasana D."/>
            <person name="Walker D.L."/>
            <person name="Wang S."/>
            <person name="Wang K."/>
            <person name="White C.S."/>
            <person name="Williams A.C."/>
            <person name="Williamson J."/>
            <person name="Wilson K."/>
            <person name="Woghiren I.O."/>
            <person name="Woodworth J.R."/>
            <person name="Worley K.C."/>
            <person name="Wright R.A."/>
            <person name="Wu W."/>
            <person name="Young L."/>
            <person name="Zhang L."/>
            <person name="Zhang J."/>
            <person name="Zhu Y."/>
            <person name="Muzny D.M."/>
            <person name="Weinstock G."/>
            <person name="Gibbs R.A."/>
        </authorList>
    </citation>
    <scope>NUCLEOTIDE SEQUENCE [LARGE SCALE GENOMIC DNA]</scope>
    <source>
        <strain evidence="16">LSR1</strain>
    </source>
</reference>
<keyword evidence="3" id="KW-0479">Metal-binding</keyword>
<feature type="domain" description="THAP-type" evidence="14">
    <location>
        <begin position="465"/>
        <end position="549"/>
    </location>
</feature>
<keyword evidence="5" id="KW-0862">Zinc</keyword>
<evidence type="ECO:0000256" key="3">
    <source>
        <dbReference type="ARBA" id="ARBA00022723"/>
    </source>
</evidence>
<dbReference type="GO" id="GO:0008270">
    <property type="term" value="F:zinc ion binding"/>
    <property type="evidence" value="ECO:0007669"/>
    <property type="project" value="UniProtKB-KW"/>
</dbReference>
<dbReference type="SMART" id="SM00980">
    <property type="entry name" value="THAP"/>
    <property type="match status" value="4"/>
</dbReference>